<organism evidence="1 2">
    <name type="scientific">Leptothrix cholodnii (strain ATCC 51168 / LMG 8142 / SP-6)</name>
    <name type="common">Leptothrix discophora (strain SP-6)</name>
    <dbReference type="NCBI Taxonomy" id="395495"/>
    <lineage>
        <taxon>Bacteria</taxon>
        <taxon>Pseudomonadati</taxon>
        <taxon>Pseudomonadota</taxon>
        <taxon>Betaproteobacteria</taxon>
        <taxon>Burkholderiales</taxon>
        <taxon>Sphaerotilaceae</taxon>
        <taxon>Leptothrix</taxon>
    </lineage>
</organism>
<accession>B1Y2M8</accession>
<dbReference type="SUPFAM" id="SSF53448">
    <property type="entry name" value="Nucleotide-diphospho-sugar transferases"/>
    <property type="match status" value="1"/>
</dbReference>
<sequence>MIRLFVGFDPREAVAYHTFCQSVLESASVPVAFTPLVLQSLPRYKETHNDGSNTFIYSRFLTPHLCEFEGWAIFADGDMVCRSDIAELWNLRDESKAVQVVQHSYQTKATTKYLGNKNQNYPRKNWSSVVLWNCGHAKHRMLTPEFVMGQTGAFLHRFSWLGDADIGALPVEWNWLTTEYEDNADAKLLHYTLGTPCFKDYVDADMAEEWHAARARSQDGMNV</sequence>
<dbReference type="AlphaFoldDB" id="B1Y2M8"/>
<protein>
    <recommendedName>
        <fullName evidence="3">Glycosyltransferase</fullName>
    </recommendedName>
</protein>
<evidence type="ECO:0000313" key="2">
    <source>
        <dbReference type="Proteomes" id="UP000001693"/>
    </source>
</evidence>
<reference evidence="1 2" key="1">
    <citation type="submission" date="2008-03" db="EMBL/GenBank/DDBJ databases">
        <title>Complete sequence of Leptothrix cholodnii SP-6.</title>
        <authorList>
            <consortium name="US DOE Joint Genome Institute"/>
            <person name="Copeland A."/>
            <person name="Lucas S."/>
            <person name="Lapidus A."/>
            <person name="Glavina del Rio T."/>
            <person name="Dalin E."/>
            <person name="Tice H."/>
            <person name="Bruce D."/>
            <person name="Goodwin L."/>
            <person name="Pitluck S."/>
            <person name="Chertkov O."/>
            <person name="Brettin T."/>
            <person name="Detter J.C."/>
            <person name="Han C."/>
            <person name="Kuske C.R."/>
            <person name="Schmutz J."/>
            <person name="Larimer F."/>
            <person name="Land M."/>
            <person name="Hauser L."/>
            <person name="Kyrpides N."/>
            <person name="Lykidis A."/>
            <person name="Emerson D."/>
            <person name="Richardson P."/>
        </authorList>
    </citation>
    <scope>NUCLEOTIDE SEQUENCE [LARGE SCALE GENOMIC DNA]</scope>
    <source>
        <strain evidence="2">ATCC 51168 / LMG 8142 / SP-6</strain>
    </source>
</reference>
<proteinExistence type="predicted"/>
<keyword evidence="2" id="KW-1185">Reference proteome</keyword>
<dbReference type="Gene3D" id="3.90.550.10">
    <property type="entry name" value="Spore Coat Polysaccharide Biosynthesis Protein SpsA, Chain A"/>
    <property type="match status" value="1"/>
</dbReference>
<gene>
    <name evidence="1" type="ordered locus">Lcho_0972</name>
</gene>
<dbReference type="eggNOG" id="COG1442">
    <property type="taxonomic scope" value="Bacteria"/>
</dbReference>
<name>B1Y2M8_LEPCP</name>
<evidence type="ECO:0008006" key="3">
    <source>
        <dbReference type="Google" id="ProtNLM"/>
    </source>
</evidence>
<dbReference type="OrthoDB" id="583646at2"/>
<dbReference type="PANTHER" id="PTHR35105:SF2">
    <property type="entry name" value="PROTEIN CDI"/>
    <property type="match status" value="1"/>
</dbReference>
<dbReference type="Proteomes" id="UP000001693">
    <property type="component" value="Chromosome"/>
</dbReference>
<dbReference type="RefSeq" id="WP_012346006.1">
    <property type="nucleotide sequence ID" value="NC_010524.1"/>
</dbReference>
<evidence type="ECO:0000313" key="1">
    <source>
        <dbReference type="EMBL" id="ACB33244.1"/>
    </source>
</evidence>
<dbReference type="GO" id="GO:0016757">
    <property type="term" value="F:glycosyltransferase activity"/>
    <property type="evidence" value="ECO:0007669"/>
    <property type="project" value="InterPro"/>
</dbReference>
<dbReference type="Pfam" id="PF01501">
    <property type="entry name" value="Glyco_transf_8"/>
    <property type="match status" value="1"/>
</dbReference>
<dbReference type="KEGG" id="lch:Lcho_0972"/>
<dbReference type="InterPro" id="IPR002495">
    <property type="entry name" value="Glyco_trans_8"/>
</dbReference>
<dbReference type="PANTHER" id="PTHR35105">
    <property type="entry name" value="EXPRESSED PROTEIN"/>
    <property type="match status" value="1"/>
</dbReference>
<dbReference type="InterPro" id="IPR029044">
    <property type="entry name" value="Nucleotide-diphossugar_trans"/>
</dbReference>
<dbReference type="STRING" id="395495.Lcho_0972"/>
<dbReference type="EMBL" id="CP001013">
    <property type="protein sequence ID" value="ACB33244.1"/>
    <property type="molecule type" value="Genomic_DNA"/>
</dbReference>
<dbReference type="HOGENOM" id="CLU_1039721_0_0_4"/>